<keyword evidence="1" id="KW-1133">Transmembrane helix</keyword>
<reference evidence="3" key="2">
    <citation type="submission" date="2025-08" db="UniProtKB">
        <authorList>
            <consortium name="RefSeq"/>
        </authorList>
    </citation>
    <scope>IDENTIFICATION</scope>
    <source>
        <tissue evidence="3">Leaf</tissue>
    </source>
</reference>
<dbReference type="NCBIfam" id="TIGR01571">
    <property type="entry name" value="A_thal_Cys_rich"/>
    <property type="match status" value="1"/>
</dbReference>
<dbReference type="RefSeq" id="XP_048133197.1">
    <property type="nucleotide sequence ID" value="XM_048277240.1"/>
</dbReference>
<name>A0ABM3H9B5_9MYRT</name>
<keyword evidence="2" id="KW-1185">Reference proteome</keyword>
<evidence type="ECO:0000313" key="2">
    <source>
        <dbReference type="Proteomes" id="UP000827889"/>
    </source>
</evidence>
<evidence type="ECO:0000313" key="3">
    <source>
        <dbReference type="RefSeq" id="XP_048133197.1"/>
    </source>
</evidence>
<feature type="transmembrane region" description="Helical" evidence="1">
    <location>
        <begin position="82"/>
        <end position="106"/>
    </location>
</feature>
<keyword evidence="1" id="KW-0472">Membrane</keyword>
<dbReference type="Proteomes" id="UP000827889">
    <property type="component" value="Chromosome 1"/>
</dbReference>
<dbReference type="GeneID" id="125314592"/>
<organism evidence="2 3">
    <name type="scientific">Rhodamnia argentea</name>
    <dbReference type="NCBI Taxonomy" id="178133"/>
    <lineage>
        <taxon>Eukaryota</taxon>
        <taxon>Viridiplantae</taxon>
        <taxon>Streptophyta</taxon>
        <taxon>Embryophyta</taxon>
        <taxon>Tracheophyta</taxon>
        <taxon>Spermatophyta</taxon>
        <taxon>Magnoliopsida</taxon>
        <taxon>eudicotyledons</taxon>
        <taxon>Gunneridae</taxon>
        <taxon>Pentapetalae</taxon>
        <taxon>rosids</taxon>
        <taxon>malvids</taxon>
        <taxon>Myrtales</taxon>
        <taxon>Myrtaceae</taxon>
        <taxon>Myrtoideae</taxon>
        <taxon>Myrteae</taxon>
        <taxon>Australasian group</taxon>
        <taxon>Rhodamnia</taxon>
    </lineage>
</organism>
<protein>
    <submittedName>
        <fullName evidence="3">Cell number regulator 2-like</fullName>
    </submittedName>
</protein>
<keyword evidence="1" id="KW-0812">Transmembrane</keyword>
<dbReference type="Pfam" id="PF04749">
    <property type="entry name" value="PLAC8"/>
    <property type="match status" value="1"/>
</dbReference>
<gene>
    <name evidence="3" type="primary">LOC125314592</name>
</gene>
<dbReference type="InterPro" id="IPR006461">
    <property type="entry name" value="PLAC_motif_containing"/>
</dbReference>
<reference evidence="2" key="1">
    <citation type="submission" date="2025-05" db="UniProtKB">
        <authorList>
            <consortium name="RefSeq"/>
        </authorList>
    </citation>
    <scope>NUCLEOTIDE SEQUENCE [LARGE SCALE GENOMIC DNA]</scope>
</reference>
<dbReference type="PANTHER" id="PTHR15907">
    <property type="entry name" value="DUF614 FAMILY PROTEIN-RELATED"/>
    <property type="match status" value="1"/>
</dbReference>
<sequence length="157" mass="17663">MSSAKSDPLRCQGYTVPPCFPVRFIEHELRRHQPPQNIWSSNICHCFDHPSSCWTTFFCPCVTFGRIAVFADEGNSSCVAKGALYCLAAALTGCFLGGACCCGCYYRGRLRTRFMWKQSACHDSCVHCCCHCCALCQEYRQLQSLGYDPRKGTKEQE</sequence>
<proteinExistence type="predicted"/>
<evidence type="ECO:0000256" key="1">
    <source>
        <dbReference type="SAM" id="Phobius"/>
    </source>
</evidence>
<accession>A0ABM3H9B5</accession>